<dbReference type="InterPro" id="IPR056198">
    <property type="entry name" value="LBD_receptor"/>
</dbReference>
<keyword evidence="7" id="KW-0325">Glycoprotein</keyword>
<keyword evidence="4 8" id="KW-1133">Transmembrane helix</keyword>
<feature type="domain" description="Putative ionotropic receptor ligand binding" evidence="9">
    <location>
        <begin position="120"/>
        <end position="211"/>
    </location>
</feature>
<accession>A0A140G9G5</accession>
<evidence type="ECO:0000256" key="6">
    <source>
        <dbReference type="ARBA" id="ARBA00023170"/>
    </source>
</evidence>
<gene>
    <name evidence="10" type="primary">IR60a</name>
</gene>
<feature type="transmembrane region" description="Helical" evidence="8">
    <location>
        <begin position="628"/>
        <end position="647"/>
    </location>
</feature>
<dbReference type="GO" id="GO:0005886">
    <property type="term" value="C:plasma membrane"/>
    <property type="evidence" value="ECO:0007669"/>
    <property type="project" value="UniProtKB-SubCell"/>
</dbReference>
<feature type="transmembrane region" description="Helical" evidence="8">
    <location>
        <begin position="372"/>
        <end position="391"/>
    </location>
</feature>
<dbReference type="InterPro" id="IPR052192">
    <property type="entry name" value="Insect_Ionotropic_Sensory_Rcpt"/>
</dbReference>
<organism evidence="10">
    <name type="scientific">Heliconius melpomene rosina</name>
    <dbReference type="NCBI Taxonomy" id="171916"/>
    <lineage>
        <taxon>Eukaryota</taxon>
        <taxon>Metazoa</taxon>
        <taxon>Ecdysozoa</taxon>
        <taxon>Arthropoda</taxon>
        <taxon>Hexapoda</taxon>
        <taxon>Insecta</taxon>
        <taxon>Pterygota</taxon>
        <taxon>Neoptera</taxon>
        <taxon>Endopterygota</taxon>
        <taxon>Lepidoptera</taxon>
        <taxon>Glossata</taxon>
        <taxon>Ditrysia</taxon>
        <taxon>Papilionoidea</taxon>
        <taxon>Nymphalidae</taxon>
        <taxon>Heliconiinae</taxon>
        <taxon>Heliconiini</taxon>
        <taxon>Heliconius</taxon>
    </lineage>
</organism>
<evidence type="ECO:0000256" key="7">
    <source>
        <dbReference type="ARBA" id="ARBA00023180"/>
    </source>
</evidence>
<dbReference type="PANTHER" id="PTHR42643">
    <property type="entry name" value="IONOTROPIC RECEPTOR 20A-RELATED"/>
    <property type="match status" value="1"/>
</dbReference>
<evidence type="ECO:0000256" key="8">
    <source>
        <dbReference type="SAM" id="Phobius"/>
    </source>
</evidence>
<feature type="transmembrane region" description="Helical" evidence="8">
    <location>
        <begin position="403"/>
        <end position="422"/>
    </location>
</feature>
<dbReference type="EMBL" id="KU702617">
    <property type="protein sequence ID" value="AMM70644.1"/>
    <property type="molecule type" value="mRNA"/>
</dbReference>
<dbReference type="AlphaFoldDB" id="A0A140G9G5"/>
<protein>
    <submittedName>
        <fullName evidence="10">Ionotropic receptor 60a</fullName>
    </submittedName>
</protein>
<feature type="transmembrane region" description="Helical" evidence="8">
    <location>
        <begin position="429"/>
        <end position="447"/>
    </location>
</feature>
<evidence type="ECO:0000259" key="9">
    <source>
        <dbReference type="Pfam" id="PF24061"/>
    </source>
</evidence>
<dbReference type="Pfam" id="PF24061">
    <property type="entry name" value="LBD_receptor"/>
    <property type="match status" value="1"/>
</dbReference>
<keyword evidence="6 10" id="KW-0675">Receptor</keyword>
<comment type="subcellular location">
    <subcellularLocation>
        <location evidence="1">Cell membrane</location>
        <topology evidence="1">Multi-pass membrane protein</topology>
    </subcellularLocation>
</comment>
<evidence type="ECO:0000256" key="1">
    <source>
        <dbReference type="ARBA" id="ARBA00004651"/>
    </source>
</evidence>
<dbReference type="Gene3D" id="1.10.287.70">
    <property type="match status" value="1"/>
</dbReference>
<sequence length="662" mass="76469">MINILNIISLLSIGVGVTQSFYMQKTIHGTYSRTSTTAVTSCLKHIIQENFINPGFLVLACPKEPSAKIFNIRRDVLKFLHKTEKYAVEITNPDDIPIFNNNVNINIEFWSFDPFNFTPTADYFLIILDNYEDFTYIARKIIRSRFWNPQAQFIIILFQLNNTDTNNKRTAERILSCLFKFNVVNVIICIPSMKNVLNTLIYSWQPYDPPNFCGHFNETAENRTIVLNYCENGKVKYVNDLWINKLPLDMQGCTLRILALERQPFVSINKFDPNIEKWLINLLFKKFNFSVEYEIINAFRGERNEKGLWNGALKELSARKGHILLGGIFPDYDVHEDFECSSSYLSDSYTWIVPRAYPSPPWVSLHIIFQNLVWFSAIAGFITCVLTWVFLGHLSKDSNYNQSFGHCFLNTWLCLLGLVAYVRPNKESLRVFFVFLNLYCIIFLTAYQTKLIDMLQNPSFQDQIDTVEKLLQTDLKIGGSEELHDLFYNSTDPFDQLIDKKWITISNMTKAMHDVAVNRNLSVLCSRFELVHLSSVLPELSDSNGHNNYYAFPLNAFSVPLEIIALRGFPFIREISRDLNKYKQLGINAKVRNYFNVLSMRKRSRLVNTSKIEGKFYALSVQHLQGGFFALAVGAFGGLIVLIFELLSTTTYTSRQRQLKGK</sequence>
<evidence type="ECO:0000256" key="2">
    <source>
        <dbReference type="ARBA" id="ARBA00022475"/>
    </source>
</evidence>
<evidence type="ECO:0000313" key="10">
    <source>
        <dbReference type="EMBL" id="AMM70644.1"/>
    </source>
</evidence>
<keyword evidence="3 8" id="KW-0812">Transmembrane</keyword>
<name>A0A140G9G5_HELME</name>
<evidence type="ECO:0000256" key="5">
    <source>
        <dbReference type="ARBA" id="ARBA00023136"/>
    </source>
</evidence>
<keyword evidence="2" id="KW-1003">Cell membrane</keyword>
<evidence type="ECO:0000256" key="4">
    <source>
        <dbReference type="ARBA" id="ARBA00022989"/>
    </source>
</evidence>
<dbReference type="SUPFAM" id="SSF53850">
    <property type="entry name" value="Periplasmic binding protein-like II"/>
    <property type="match status" value="1"/>
</dbReference>
<dbReference type="PANTHER" id="PTHR42643:SF24">
    <property type="entry name" value="IONOTROPIC RECEPTOR 60A"/>
    <property type="match status" value="1"/>
</dbReference>
<proteinExistence type="evidence at transcript level"/>
<keyword evidence="5 8" id="KW-0472">Membrane</keyword>
<reference evidence="10" key="1">
    <citation type="journal article" date="2016" name="BMC Genomics">
        <title>Genome-wide analysis of ionotropic receptors provides insight into their evolution in Heliconius butterflies.</title>
        <authorList>
            <person name="van Schooten B."/>
            <person name="Jiggins C.D."/>
            <person name="Briscoe A.D."/>
            <person name="Papa R."/>
        </authorList>
    </citation>
    <scope>NUCLEOTIDE SEQUENCE</scope>
</reference>
<evidence type="ECO:0000256" key="3">
    <source>
        <dbReference type="ARBA" id="ARBA00022692"/>
    </source>
</evidence>
<dbReference type="Gene3D" id="3.40.190.10">
    <property type="entry name" value="Periplasmic binding protein-like II"/>
    <property type="match status" value="1"/>
</dbReference>